<evidence type="ECO:0000313" key="2">
    <source>
        <dbReference type="Proteomes" id="UP001189122"/>
    </source>
</evidence>
<sequence length="29" mass="3321">MLKMIPRKCWYVNVSTIDQAGPYCEFGIG</sequence>
<name>A0A7I8JSM2_SPIIN</name>
<keyword evidence="2" id="KW-1185">Reference proteome</keyword>
<evidence type="ECO:0000313" key="1">
    <source>
        <dbReference type="EMBL" id="CAA2634154.1"/>
    </source>
</evidence>
<dbReference type="Proteomes" id="UP001189122">
    <property type="component" value="Unassembled WGS sequence"/>
</dbReference>
<dbReference type="EMBL" id="CACRZD030000017">
    <property type="protein sequence ID" value="CAA6673197.1"/>
    <property type="molecule type" value="Genomic_DNA"/>
</dbReference>
<reference evidence="1 2" key="1">
    <citation type="submission" date="2019-12" db="EMBL/GenBank/DDBJ databases">
        <authorList>
            <person name="Scholz U."/>
            <person name="Mascher M."/>
            <person name="Fiebig A."/>
        </authorList>
    </citation>
    <scope>NUCLEOTIDE SEQUENCE</scope>
</reference>
<gene>
    <name evidence="1" type="ORF">SI7747_17019613</name>
</gene>
<protein>
    <submittedName>
        <fullName evidence="1">Uncharacterized protein</fullName>
    </submittedName>
</protein>
<organism evidence="1">
    <name type="scientific">Spirodela intermedia</name>
    <name type="common">Intermediate duckweed</name>
    <dbReference type="NCBI Taxonomy" id="51605"/>
    <lineage>
        <taxon>Eukaryota</taxon>
        <taxon>Viridiplantae</taxon>
        <taxon>Streptophyta</taxon>
        <taxon>Embryophyta</taxon>
        <taxon>Tracheophyta</taxon>
        <taxon>Spermatophyta</taxon>
        <taxon>Magnoliopsida</taxon>
        <taxon>Liliopsida</taxon>
        <taxon>Araceae</taxon>
        <taxon>Lemnoideae</taxon>
        <taxon>Spirodela</taxon>
    </lineage>
</organism>
<dbReference type="EMBL" id="LR743604">
    <property type="protein sequence ID" value="CAA2634154.1"/>
    <property type="molecule type" value="Genomic_DNA"/>
</dbReference>
<accession>A0A7I8JSM2</accession>
<dbReference type="AlphaFoldDB" id="A0A7I8JSM2"/>
<proteinExistence type="predicted"/>